<dbReference type="EMBL" id="BMOD01000013">
    <property type="protein sequence ID" value="GGJ43566.1"/>
    <property type="molecule type" value="Genomic_DNA"/>
</dbReference>
<gene>
    <name evidence="5" type="ORF">GCM10008938_32330</name>
</gene>
<evidence type="ECO:0000256" key="3">
    <source>
        <dbReference type="ARBA" id="ARBA00022729"/>
    </source>
</evidence>
<dbReference type="InterPro" id="IPR006059">
    <property type="entry name" value="SBP"/>
</dbReference>
<dbReference type="Proteomes" id="UP000632222">
    <property type="component" value="Unassembled WGS sequence"/>
</dbReference>
<dbReference type="RefSeq" id="WP_189004179.1">
    <property type="nucleotide sequence ID" value="NZ_BMOD01000013.1"/>
</dbReference>
<comment type="similarity">
    <text evidence="1">Belongs to the bacterial solute-binding protein 1 family.</text>
</comment>
<keyword evidence="2" id="KW-0813">Transport</keyword>
<evidence type="ECO:0000256" key="2">
    <source>
        <dbReference type="ARBA" id="ARBA00022448"/>
    </source>
</evidence>
<dbReference type="Pfam" id="PF01547">
    <property type="entry name" value="SBP_bac_1"/>
    <property type="match status" value="1"/>
</dbReference>
<dbReference type="PANTHER" id="PTHR43649">
    <property type="entry name" value="ARABINOSE-BINDING PROTEIN-RELATED"/>
    <property type="match status" value="1"/>
</dbReference>
<feature type="chain" id="PRO_5045867842" evidence="4">
    <location>
        <begin position="23"/>
        <end position="419"/>
    </location>
</feature>
<accession>A0ABQ2D2V5</accession>
<proteinExistence type="inferred from homology"/>
<dbReference type="CDD" id="cd13585">
    <property type="entry name" value="PBP2_TMBP_like"/>
    <property type="match status" value="1"/>
</dbReference>
<feature type="signal peptide" evidence="4">
    <location>
        <begin position="1"/>
        <end position="22"/>
    </location>
</feature>
<keyword evidence="6" id="KW-1185">Reference proteome</keyword>
<evidence type="ECO:0000313" key="5">
    <source>
        <dbReference type="EMBL" id="GGJ43566.1"/>
    </source>
</evidence>
<sequence length="419" mass="46293">MKRTRPLLSLLSLALLAQAAQAETLTVLVEGGGFQLQEAIAKKWEKTTGNKVTFVNVPYAGVLEKLSAEMASGSASFDVATVDVAWLPMLQGFAEPLDSLFTAAVRKDIFPALLADAQYGGHYIGMPTWTNAEILLYRKDLFADPRNKADFKKQFGYDLKVPTTWKTFQDAAKFFTRDTNKDGIIDLYGTDVKGKVETEFLAYALQAGAKGLFVDDKGNALKQYRNEYVSALKYLTDLYRTQKVSPQPLDVDWNAAQQLFYQGKSAMTIFWAHAYKLTPEDSKVEGKVGAAPIIGGKSGAAAIAGSWYNIVPKTSKKKALAEEFVKFAYQNNVLGLDAPLGLAARKSAFASYQKKPGYEHLSALIKTLNFKNTAGRPRVESWQQITDEVLVPMIQDAFSGKKTPEQAVDWALSEVENYR</sequence>
<dbReference type="Gene3D" id="3.40.190.10">
    <property type="entry name" value="Periplasmic binding protein-like II"/>
    <property type="match status" value="2"/>
</dbReference>
<dbReference type="SUPFAM" id="SSF53850">
    <property type="entry name" value="Periplasmic binding protein-like II"/>
    <property type="match status" value="1"/>
</dbReference>
<dbReference type="InterPro" id="IPR050490">
    <property type="entry name" value="Bact_solute-bd_prot1"/>
</dbReference>
<evidence type="ECO:0000313" key="6">
    <source>
        <dbReference type="Proteomes" id="UP000632222"/>
    </source>
</evidence>
<comment type="caution">
    <text evidence="5">The sequence shown here is derived from an EMBL/GenBank/DDBJ whole genome shotgun (WGS) entry which is preliminary data.</text>
</comment>
<evidence type="ECO:0000256" key="1">
    <source>
        <dbReference type="ARBA" id="ARBA00008520"/>
    </source>
</evidence>
<organism evidence="5 6">
    <name type="scientific">Deinococcus roseus</name>
    <dbReference type="NCBI Taxonomy" id="392414"/>
    <lineage>
        <taxon>Bacteria</taxon>
        <taxon>Thermotogati</taxon>
        <taxon>Deinococcota</taxon>
        <taxon>Deinococci</taxon>
        <taxon>Deinococcales</taxon>
        <taxon>Deinococcaceae</taxon>
        <taxon>Deinococcus</taxon>
    </lineage>
</organism>
<keyword evidence="3 4" id="KW-0732">Signal</keyword>
<dbReference type="PANTHER" id="PTHR43649:SF34">
    <property type="entry name" value="ABC TRANSPORTER PERIPLASMIC-BINDING PROTEIN YCJN-RELATED"/>
    <property type="match status" value="1"/>
</dbReference>
<protein>
    <submittedName>
        <fullName evidence="5">ABC transporter substrate-binding protein</fullName>
    </submittedName>
</protein>
<evidence type="ECO:0000256" key="4">
    <source>
        <dbReference type="SAM" id="SignalP"/>
    </source>
</evidence>
<reference evidence="6" key="1">
    <citation type="journal article" date="2019" name="Int. J. Syst. Evol. Microbiol.">
        <title>The Global Catalogue of Microorganisms (GCM) 10K type strain sequencing project: providing services to taxonomists for standard genome sequencing and annotation.</title>
        <authorList>
            <consortium name="The Broad Institute Genomics Platform"/>
            <consortium name="The Broad Institute Genome Sequencing Center for Infectious Disease"/>
            <person name="Wu L."/>
            <person name="Ma J."/>
        </authorList>
    </citation>
    <scope>NUCLEOTIDE SEQUENCE [LARGE SCALE GENOMIC DNA]</scope>
    <source>
        <strain evidence="6">JCM 14370</strain>
    </source>
</reference>
<name>A0ABQ2D2V5_9DEIO</name>